<reference evidence="3 4" key="1">
    <citation type="journal article" date="2017" name="Nat. Ecol. Evol.">
        <title>Scallop genome provides insights into evolution of bilaterian karyotype and development.</title>
        <authorList>
            <person name="Wang S."/>
            <person name="Zhang J."/>
            <person name="Jiao W."/>
            <person name="Li J."/>
            <person name="Xun X."/>
            <person name="Sun Y."/>
            <person name="Guo X."/>
            <person name="Huan P."/>
            <person name="Dong B."/>
            <person name="Zhang L."/>
            <person name="Hu X."/>
            <person name="Sun X."/>
            <person name="Wang J."/>
            <person name="Zhao C."/>
            <person name="Wang Y."/>
            <person name="Wang D."/>
            <person name="Huang X."/>
            <person name="Wang R."/>
            <person name="Lv J."/>
            <person name="Li Y."/>
            <person name="Zhang Z."/>
            <person name="Liu B."/>
            <person name="Lu W."/>
            <person name="Hui Y."/>
            <person name="Liang J."/>
            <person name="Zhou Z."/>
            <person name="Hou R."/>
            <person name="Li X."/>
            <person name="Liu Y."/>
            <person name="Li H."/>
            <person name="Ning X."/>
            <person name="Lin Y."/>
            <person name="Zhao L."/>
            <person name="Xing Q."/>
            <person name="Dou J."/>
            <person name="Li Y."/>
            <person name="Mao J."/>
            <person name="Guo H."/>
            <person name="Dou H."/>
            <person name="Li T."/>
            <person name="Mu C."/>
            <person name="Jiang W."/>
            <person name="Fu Q."/>
            <person name="Fu X."/>
            <person name="Miao Y."/>
            <person name="Liu J."/>
            <person name="Yu Q."/>
            <person name="Li R."/>
            <person name="Liao H."/>
            <person name="Li X."/>
            <person name="Kong Y."/>
            <person name="Jiang Z."/>
            <person name="Chourrout D."/>
            <person name="Li R."/>
            <person name="Bao Z."/>
        </authorList>
    </citation>
    <scope>NUCLEOTIDE SEQUENCE [LARGE SCALE GENOMIC DNA]</scope>
    <source>
        <strain evidence="3 4">PY_sf001</strain>
    </source>
</reference>
<keyword evidence="4" id="KW-1185">Reference proteome</keyword>
<keyword evidence="1" id="KW-0812">Transmembrane</keyword>
<dbReference type="InterPro" id="IPR001623">
    <property type="entry name" value="DnaJ_domain"/>
</dbReference>
<keyword evidence="1" id="KW-0472">Membrane</keyword>
<keyword evidence="1" id="KW-1133">Transmembrane helix</keyword>
<evidence type="ECO:0000259" key="2">
    <source>
        <dbReference type="PROSITE" id="PS50076"/>
    </source>
</evidence>
<dbReference type="Proteomes" id="UP000242188">
    <property type="component" value="Unassembled WGS sequence"/>
</dbReference>
<dbReference type="PROSITE" id="PS50076">
    <property type="entry name" value="DNAJ_2"/>
    <property type="match status" value="1"/>
</dbReference>
<gene>
    <name evidence="3" type="ORF">KP79_PYT10831</name>
</gene>
<dbReference type="PANTHER" id="PTHR44240">
    <property type="entry name" value="DNAJ DOMAIN (PROKARYOTIC HEAT SHOCK PROTEIN)-RELATED"/>
    <property type="match status" value="1"/>
</dbReference>
<dbReference type="Pfam" id="PF00226">
    <property type="entry name" value="DnaJ"/>
    <property type="match status" value="1"/>
</dbReference>
<feature type="transmembrane region" description="Helical" evidence="1">
    <location>
        <begin position="158"/>
        <end position="177"/>
    </location>
</feature>
<dbReference type="EMBL" id="NEDP02002869">
    <property type="protein sequence ID" value="OWF49980.1"/>
    <property type="molecule type" value="Genomic_DNA"/>
</dbReference>
<dbReference type="SMART" id="SM00271">
    <property type="entry name" value="DnaJ"/>
    <property type="match status" value="1"/>
</dbReference>
<organism evidence="3 4">
    <name type="scientific">Mizuhopecten yessoensis</name>
    <name type="common">Japanese scallop</name>
    <name type="synonym">Patinopecten yessoensis</name>
    <dbReference type="NCBI Taxonomy" id="6573"/>
    <lineage>
        <taxon>Eukaryota</taxon>
        <taxon>Metazoa</taxon>
        <taxon>Spiralia</taxon>
        <taxon>Lophotrochozoa</taxon>
        <taxon>Mollusca</taxon>
        <taxon>Bivalvia</taxon>
        <taxon>Autobranchia</taxon>
        <taxon>Pteriomorphia</taxon>
        <taxon>Pectinida</taxon>
        <taxon>Pectinoidea</taxon>
        <taxon>Pectinidae</taxon>
        <taxon>Mizuhopecten</taxon>
    </lineage>
</organism>
<feature type="domain" description="J" evidence="2">
    <location>
        <begin position="31"/>
        <end position="95"/>
    </location>
</feature>
<protein>
    <submittedName>
        <fullName evidence="3">Chaperone protein DnaJ</fullName>
    </submittedName>
</protein>
<dbReference type="PANTHER" id="PTHR44240:SF10">
    <property type="entry name" value="J DOMAIN-CONTAINING PROTEIN"/>
    <property type="match status" value="1"/>
</dbReference>
<proteinExistence type="predicted"/>
<dbReference type="CDD" id="cd06257">
    <property type="entry name" value="DnaJ"/>
    <property type="match status" value="1"/>
</dbReference>
<dbReference type="STRING" id="6573.A0A210QML3"/>
<dbReference type="SUPFAM" id="SSF46565">
    <property type="entry name" value="Chaperone J-domain"/>
    <property type="match status" value="1"/>
</dbReference>
<dbReference type="OrthoDB" id="376357at2759"/>
<dbReference type="PRINTS" id="PR00625">
    <property type="entry name" value="JDOMAIN"/>
</dbReference>
<evidence type="ECO:0000256" key="1">
    <source>
        <dbReference type="SAM" id="Phobius"/>
    </source>
</evidence>
<dbReference type="InterPro" id="IPR052276">
    <property type="entry name" value="Diphthamide-biosynth_chaperone"/>
</dbReference>
<comment type="caution">
    <text evidence="3">The sequence shown here is derived from an EMBL/GenBank/DDBJ whole genome shotgun (WGS) entry which is preliminary data.</text>
</comment>
<evidence type="ECO:0000313" key="4">
    <source>
        <dbReference type="Proteomes" id="UP000242188"/>
    </source>
</evidence>
<accession>A0A210QML3</accession>
<sequence length="225" mass="26050">MHKVNQKSLKMFRPLKLRTFCSPKMQLQYASLYEVLGVTVNATQTEIKSAYLTKSKKFHPDFNMESDTNLEFLKVQNAYKTLSNPLHRCAYDRAFTSLNAKEMFHSIFHTKAQTPNVWDYCHHFHHSAELSCSDPPPTKKQELTKVQQFYSKNLVSCFWLIIFLGTTALLFGTGYAIENKDKKLPETPRKPSHKVQVSRIWLMECICKPVSPVIVTDICDNLRRG</sequence>
<dbReference type="InterPro" id="IPR036869">
    <property type="entry name" value="J_dom_sf"/>
</dbReference>
<dbReference type="AlphaFoldDB" id="A0A210QML3"/>
<name>A0A210QML3_MIZYE</name>
<dbReference type="Gene3D" id="1.10.287.110">
    <property type="entry name" value="DnaJ domain"/>
    <property type="match status" value="1"/>
</dbReference>
<evidence type="ECO:0000313" key="3">
    <source>
        <dbReference type="EMBL" id="OWF49980.1"/>
    </source>
</evidence>